<sequence>MEQTTTDLELHRLRAEFDADRKAREEANRKEASFIKATGWSTSLIVAIFLGIQIYNSVSQNAVMRDIETRTDRLVTETERKVEDYLRGSVPDSASITSIGSADPDMLTAVFTLQRHPTLARLEIRIEAQAVVHGATPGRLLGYEVRYSRALAELLASAARNQESRDWTIRTLTSPRYFPIAAEAVPVAPEVGFWITNDHAAMTASCRDLAPIVRGLRDPGADFEAFFRPIVEHVATPTREARFGLSFVDNSIFPCTD</sequence>
<comment type="caution">
    <text evidence="1">The sequence shown here is derived from an EMBL/GenBank/DDBJ whole genome shotgun (WGS) entry which is preliminary data.</text>
</comment>
<evidence type="ECO:0000313" key="1">
    <source>
        <dbReference type="EMBL" id="TCO72799.1"/>
    </source>
</evidence>
<dbReference type="EMBL" id="SLWW01000003">
    <property type="protein sequence ID" value="TCO72799.1"/>
    <property type="molecule type" value="Genomic_DNA"/>
</dbReference>
<gene>
    <name evidence="1" type="ORF">EV655_10326</name>
</gene>
<keyword evidence="2" id="KW-1185">Reference proteome</keyword>
<protein>
    <submittedName>
        <fullName evidence="1">Uncharacterized protein</fullName>
    </submittedName>
</protein>
<reference evidence="1 2" key="1">
    <citation type="submission" date="2019-03" db="EMBL/GenBank/DDBJ databases">
        <title>Genomic Encyclopedia of Type Strains, Phase IV (KMG-IV): sequencing the most valuable type-strain genomes for metagenomic binning, comparative biology and taxonomic classification.</title>
        <authorList>
            <person name="Goeker M."/>
        </authorList>
    </citation>
    <scope>NUCLEOTIDE SEQUENCE [LARGE SCALE GENOMIC DNA]</scope>
    <source>
        <strain evidence="1 2">DSM 4868</strain>
    </source>
</reference>
<dbReference type="AlphaFoldDB" id="A0A4R2KPL7"/>
<dbReference type="Proteomes" id="UP000295142">
    <property type="component" value="Unassembled WGS sequence"/>
</dbReference>
<name>A0A4R2KPL7_9RHOB</name>
<accession>A0A4R2KPL7</accession>
<organism evidence="1 2">
    <name type="scientific">Rhodovulum euryhalinum</name>
    <dbReference type="NCBI Taxonomy" id="35805"/>
    <lineage>
        <taxon>Bacteria</taxon>
        <taxon>Pseudomonadati</taxon>
        <taxon>Pseudomonadota</taxon>
        <taxon>Alphaproteobacteria</taxon>
        <taxon>Rhodobacterales</taxon>
        <taxon>Paracoccaceae</taxon>
        <taxon>Rhodovulum</taxon>
    </lineage>
</organism>
<proteinExistence type="predicted"/>
<dbReference type="RefSeq" id="WP_132542194.1">
    <property type="nucleotide sequence ID" value="NZ_SLWW01000003.1"/>
</dbReference>
<evidence type="ECO:0000313" key="2">
    <source>
        <dbReference type="Proteomes" id="UP000295142"/>
    </source>
</evidence>